<comment type="caution">
    <text evidence="2">The sequence shown here is derived from an EMBL/GenBank/DDBJ whole genome shotgun (WGS) entry which is preliminary data.</text>
</comment>
<dbReference type="EMBL" id="JACHGT010000026">
    <property type="protein sequence ID" value="MBB6039862.1"/>
    <property type="molecule type" value="Genomic_DNA"/>
</dbReference>
<dbReference type="AlphaFoldDB" id="A0A841G268"/>
<reference evidence="2 3" key="1">
    <citation type="submission" date="2020-08" db="EMBL/GenBank/DDBJ databases">
        <title>Genomic Encyclopedia of Type Strains, Phase IV (KMG-IV): sequencing the most valuable type-strain genomes for metagenomic binning, comparative biology and taxonomic classification.</title>
        <authorList>
            <person name="Goeker M."/>
        </authorList>
    </citation>
    <scope>NUCLEOTIDE SEQUENCE [LARGE SCALE GENOMIC DNA]</scope>
    <source>
        <strain evidence="2 3">YIM 65646</strain>
    </source>
</reference>
<evidence type="ECO:0000256" key="1">
    <source>
        <dbReference type="SAM" id="SignalP"/>
    </source>
</evidence>
<feature type="signal peptide" evidence="1">
    <location>
        <begin position="1"/>
        <end position="32"/>
    </location>
</feature>
<dbReference type="RefSeq" id="WP_184792936.1">
    <property type="nucleotide sequence ID" value="NZ_BONT01000086.1"/>
</dbReference>
<sequence>MTRARLFRRTLYGVLAVAVAAAGLLLTQEATALSSRADVKPASYRSPAYNAPMLNVKVASVTFNVAAGQAAYINSSLKFGNATTRILVDNQVECFNNKGTSVRKLLRSQNVYAAGNGALSTVALTTRFLLPTATAASFRCDLSLWTRSLGDAGRVGLMSGFVEVAGKYAGTTQAATTGRSLVTKSAPVWAPAVKGSASVPKTTGLWQAPGGATSLSVFGDAQLTTCYGKDKAPCPVTANDKKGSLVRTTLVATQFKKDGSVCKTSTVSSDVRIPQYVHHQPVYLHNPKVPVLTGSGCLPVFSVYLKHQLLADHPYYVHGSSDDAVVSVIPV</sequence>
<keyword evidence="3" id="KW-1185">Reference proteome</keyword>
<keyword evidence="1" id="KW-0732">Signal</keyword>
<protein>
    <submittedName>
        <fullName evidence="2">Uncharacterized protein</fullName>
    </submittedName>
</protein>
<evidence type="ECO:0000313" key="3">
    <source>
        <dbReference type="Proteomes" id="UP000548476"/>
    </source>
</evidence>
<feature type="chain" id="PRO_5032336102" evidence="1">
    <location>
        <begin position="33"/>
        <end position="331"/>
    </location>
</feature>
<gene>
    <name evidence="2" type="ORF">HNR73_007761</name>
</gene>
<name>A0A841G268_9ACTN</name>
<dbReference type="Proteomes" id="UP000548476">
    <property type="component" value="Unassembled WGS sequence"/>
</dbReference>
<proteinExistence type="predicted"/>
<organism evidence="2 3">
    <name type="scientific">Phytomonospora endophytica</name>
    <dbReference type="NCBI Taxonomy" id="714109"/>
    <lineage>
        <taxon>Bacteria</taxon>
        <taxon>Bacillati</taxon>
        <taxon>Actinomycetota</taxon>
        <taxon>Actinomycetes</taxon>
        <taxon>Micromonosporales</taxon>
        <taxon>Micromonosporaceae</taxon>
        <taxon>Phytomonospora</taxon>
    </lineage>
</organism>
<evidence type="ECO:0000313" key="2">
    <source>
        <dbReference type="EMBL" id="MBB6039862.1"/>
    </source>
</evidence>
<accession>A0A841G268</accession>